<dbReference type="EMBL" id="GECU01021028">
    <property type="protein sequence ID" value="JAS86678.1"/>
    <property type="molecule type" value="Transcribed_RNA"/>
</dbReference>
<organism evidence="1">
    <name type="scientific">Homalodisca liturata</name>
    <dbReference type="NCBI Taxonomy" id="320908"/>
    <lineage>
        <taxon>Eukaryota</taxon>
        <taxon>Metazoa</taxon>
        <taxon>Ecdysozoa</taxon>
        <taxon>Arthropoda</taxon>
        <taxon>Hexapoda</taxon>
        <taxon>Insecta</taxon>
        <taxon>Pterygota</taxon>
        <taxon>Neoptera</taxon>
        <taxon>Paraneoptera</taxon>
        <taxon>Hemiptera</taxon>
        <taxon>Auchenorrhyncha</taxon>
        <taxon>Membracoidea</taxon>
        <taxon>Cicadellidae</taxon>
        <taxon>Cicadellinae</taxon>
        <taxon>Proconiini</taxon>
        <taxon>Homalodisca</taxon>
    </lineage>
</organism>
<protein>
    <submittedName>
        <fullName evidence="1">Uncharacterized protein</fullName>
    </submittedName>
</protein>
<gene>
    <name evidence="2" type="ORF">g.13140</name>
    <name evidence="1" type="ORF">g.13144</name>
</gene>
<name>A0A1B6I5Q3_9HEMI</name>
<evidence type="ECO:0000313" key="2">
    <source>
        <dbReference type="EMBL" id="JAS86678.1"/>
    </source>
</evidence>
<accession>A0A1B6I5Q3</accession>
<evidence type="ECO:0000313" key="1">
    <source>
        <dbReference type="EMBL" id="JAS82258.1"/>
    </source>
</evidence>
<dbReference type="EMBL" id="GECU01025448">
    <property type="protein sequence ID" value="JAS82258.1"/>
    <property type="molecule type" value="Transcribed_RNA"/>
</dbReference>
<sequence>MPSNQLTLNPTTGSLPSYEKMDFKVVKFSADSHLILQSTHVLQPEVEVTVLALGADKALLTMNITFKQGSLLYQLTIGTYLRYMAKKHMEDALMILSSIKQNLKFK</sequence>
<proteinExistence type="predicted"/>
<dbReference type="AlphaFoldDB" id="A0A1B6I5Q3"/>
<reference evidence="1" key="1">
    <citation type="submission" date="2015-11" db="EMBL/GenBank/DDBJ databases">
        <title>De novo transcriptome assembly of four potential Pierce s Disease insect vectors from Arizona vineyards.</title>
        <authorList>
            <person name="Tassone E.E."/>
        </authorList>
    </citation>
    <scope>NUCLEOTIDE SEQUENCE</scope>
</reference>